<dbReference type="GO" id="GO:0016491">
    <property type="term" value="F:oxidoreductase activity"/>
    <property type="evidence" value="ECO:0007669"/>
    <property type="project" value="UniProtKB-KW"/>
</dbReference>
<evidence type="ECO:0000313" key="5">
    <source>
        <dbReference type="Proteomes" id="UP000061512"/>
    </source>
</evidence>
<name>A0A132F3X7_9BURK</name>
<dbReference type="Gene3D" id="3.40.109.10">
    <property type="entry name" value="NADH Oxidase"/>
    <property type="match status" value="1"/>
</dbReference>
<organism evidence="4 5">
    <name type="scientific">Burkholderia pseudomultivorans</name>
    <dbReference type="NCBI Taxonomy" id="1207504"/>
    <lineage>
        <taxon>Bacteria</taxon>
        <taxon>Pseudomonadati</taxon>
        <taxon>Pseudomonadota</taxon>
        <taxon>Betaproteobacteria</taxon>
        <taxon>Burkholderiales</taxon>
        <taxon>Burkholderiaceae</taxon>
        <taxon>Burkholderia</taxon>
        <taxon>Burkholderia cepacia complex</taxon>
    </lineage>
</organism>
<dbReference type="SUPFAM" id="SSF55469">
    <property type="entry name" value="FMN-dependent nitroreductase-like"/>
    <property type="match status" value="1"/>
</dbReference>
<evidence type="ECO:0000256" key="2">
    <source>
        <dbReference type="ARBA" id="ARBA00023002"/>
    </source>
</evidence>
<dbReference type="InterPro" id="IPR029479">
    <property type="entry name" value="Nitroreductase"/>
</dbReference>
<evidence type="ECO:0000313" key="4">
    <source>
        <dbReference type="EMBL" id="KWF68693.1"/>
    </source>
</evidence>
<evidence type="ECO:0000256" key="1">
    <source>
        <dbReference type="ARBA" id="ARBA00007118"/>
    </source>
</evidence>
<gene>
    <name evidence="4" type="ORF">WT57_00040</name>
</gene>
<evidence type="ECO:0000259" key="3">
    <source>
        <dbReference type="Pfam" id="PF00881"/>
    </source>
</evidence>
<dbReference type="Pfam" id="PF00881">
    <property type="entry name" value="Nitroreductase"/>
    <property type="match status" value="1"/>
</dbReference>
<dbReference type="RefSeq" id="WP_060297685.1">
    <property type="nucleotide sequence ID" value="NZ_LPJX01000022.1"/>
</dbReference>
<dbReference type="Proteomes" id="UP000061512">
    <property type="component" value="Unassembled WGS sequence"/>
</dbReference>
<dbReference type="EMBL" id="LPJX01000022">
    <property type="protein sequence ID" value="KWF68693.1"/>
    <property type="molecule type" value="Genomic_DNA"/>
</dbReference>
<dbReference type="InterPro" id="IPR000415">
    <property type="entry name" value="Nitroreductase-like"/>
</dbReference>
<keyword evidence="2" id="KW-0560">Oxidoreductase</keyword>
<dbReference type="AlphaFoldDB" id="A0A132F3X7"/>
<reference evidence="4 5" key="1">
    <citation type="submission" date="2015-11" db="EMBL/GenBank/DDBJ databases">
        <title>Expanding the genomic diversity of Burkholderia species for the development of highly accurate diagnostics.</title>
        <authorList>
            <person name="Sahl J."/>
            <person name="Keim P."/>
            <person name="Wagner D."/>
        </authorList>
    </citation>
    <scope>NUCLEOTIDE SEQUENCE [LARGE SCALE GENOMIC DNA]</scope>
    <source>
        <strain evidence="4 5">MSMB574WGS</strain>
    </source>
</reference>
<accession>A0A132F3X7</accession>
<feature type="domain" description="Nitroreductase" evidence="3">
    <location>
        <begin position="17"/>
        <end position="203"/>
    </location>
</feature>
<comment type="similarity">
    <text evidence="1">Belongs to the nitroreductase family.</text>
</comment>
<dbReference type="PANTHER" id="PTHR43673:SF10">
    <property type="entry name" value="NADH DEHYDROGENASE_NAD(P)H NITROREDUCTASE XCC3605-RELATED"/>
    <property type="match status" value="1"/>
</dbReference>
<protein>
    <submittedName>
        <fullName evidence="4">Nitroreductase</fullName>
    </submittedName>
</protein>
<dbReference type="PANTHER" id="PTHR43673">
    <property type="entry name" value="NAD(P)H NITROREDUCTASE YDGI-RELATED"/>
    <property type="match status" value="1"/>
</dbReference>
<proteinExistence type="inferred from homology"/>
<comment type="caution">
    <text evidence="4">The sequence shown here is derived from an EMBL/GenBank/DDBJ whole genome shotgun (WGS) entry which is preliminary data.</text>
</comment>
<sequence length="228" mass="25048">MTSPSPELVALDRLTSGRSTCRAYRHIALDPELIRSIVGMAGRSASWCNVQPWQLVVTETPESTERFRQALMQRVADHPDNESDLPFPPSYEGIYRERRRGAGLALYSALGIGPKDSERSAEQALRNFRLFDAPHVAIVTVPAELGPYALVDAGGFVSSFLIAAYAHGVATTPQGALARHARFVREYFGIPDTQHMICGISFGFAEDAHPVNQFCTTRAAVDDLLRFA</sequence>